<keyword evidence="7" id="KW-0406">Ion transport</keyword>
<feature type="domain" description="TonB-dependent receptor-like beta-barrel" evidence="13">
    <location>
        <begin position="332"/>
        <end position="755"/>
    </location>
</feature>
<keyword evidence="15" id="KW-0675">Receptor</keyword>
<evidence type="ECO:0000256" key="2">
    <source>
        <dbReference type="ARBA" id="ARBA00022448"/>
    </source>
</evidence>
<keyword evidence="4" id="KW-0410">Iron transport</keyword>
<proteinExistence type="inferred from homology"/>
<gene>
    <name evidence="15" type="ORF">C0039_17800</name>
</gene>
<evidence type="ECO:0000256" key="11">
    <source>
        <dbReference type="PROSITE-ProRule" id="PRU01360"/>
    </source>
</evidence>
<accession>A0A2N5WYH3</accession>
<comment type="subcellular location">
    <subcellularLocation>
        <location evidence="1 11">Cell outer membrane</location>
        <topology evidence="1 11">Multi-pass membrane protein</topology>
    </subcellularLocation>
</comment>
<dbReference type="EMBL" id="PKUS01000032">
    <property type="protein sequence ID" value="PLW67293.1"/>
    <property type="molecule type" value="Genomic_DNA"/>
</dbReference>
<comment type="caution">
    <text evidence="15">The sequence shown here is derived from an EMBL/GenBank/DDBJ whole genome shotgun (WGS) entry which is preliminary data.</text>
</comment>
<dbReference type="Gene3D" id="2.40.170.20">
    <property type="entry name" value="TonB-dependent receptor, beta-barrel domain"/>
    <property type="match status" value="1"/>
</dbReference>
<dbReference type="Pfam" id="PF07715">
    <property type="entry name" value="Plug"/>
    <property type="match status" value="1"/>
</dbReference>
<keyword evidence="2 11" id="KW-0813">Transport</keyword>
<organism evidence="15 16">
    <name type="scientific">Pseudohalioglobus lutimaris</name>
    <dbReference type="NCBI Taxonomy" id="1737061"/>
    <lineage>
        <taxon>Bacteria</taxon>
        <taxon>Pseudomonadati</taxon>
        <taxon>Pseudomonadota</taxon>
        <taxon>Gammaproteobacteria</taxon>
        <taxon>Cellvibrionales</taxon>
        <taxon>Halieaceae</taxon>
        <taxon>Pseudohalioglobus</taxon>
    </lineage>
</organism>
<dbReference type="PANTHER" id="PTHR32552:SF81">
    <property type="entry name" value="TONB-DEPENDENT OUTER MEMBRANE RECEPTOR"/>
    <property type="match status" value="1"/>
</dbReference>
<protein>
    <submittedName>
        <fullName evidence="15">TonB-dependent receptor</fullName>
    </submittedName>
</protein>
<dbReference type="InterPro" id="IPR012910">
    <property type="entry name" value="Plug_dom"/>
</dbReference>
<dbReference type="GO" id="GO:0006826">
    <property type="term" value="P:iron ion transport"/>
    <property type="evidence" value="ECO:0007669"/>
    <property type="project" value="UniProtKB-KW"/>
</dbReference>
<reference evidence="15 16" key="1">
    <citation type="submission" date="2018-01" db="EMBL/GenBank/DDBJ databases">
        <title>The draft genome sequence of Halioglobus lutimaris HF004.</title>
        <authorList>
            <person name="Du Z.-J."/>
            <person name="Shi M.-J."/>
        </authorList>
    </citation>
    <scope>NUCLEOTIDE SEQUENCE [LARGE SCALE GENOMIC DNA]</scope>
    <source>
        <strain evidence="15 16">HF004</strain>
    </source>
</reference>
<evidence type="ECO:0000256" key="10">
    <source>
        <dbReference type="ARBA" id="ARBA00023237"/>
    </source>
</evidence>
<keyword evidence="16" id="KW-1185">Reference proteome</keyword>
<evidence type="ECO:0000256" key="7">
    <source>
        <dbReference type="ARBA" id="ARBA00023065"/>
    </source>
</evidence>
<keyword evidence="6" id="KW-0408">Iron</keyword>
<evidence type="ECO:0000256" key="6">
    <source>
        <dbReference type="ARBA" id="ARBA00023004"/>
    </source>
</evidence>
<evidence type="ECO:0000256" key="12">
    <source>
        <dbReference type="RuleBase" id="RU003357"/>
    </source>
</evidence>
<evidence type="ECO:0000256" key="3">
    <source>
        <dbReference type="ARBA" id="ARBA00022452"/>
    </source>
</evidence>
<keyword evidence="9 11" id="KW-0472">Membrane</keyword>
<dbReference type="AlphaFoldDB" id="A0A2N5WYH3"/>
<evidence type="ECO:0000313" key="15">
    <source>
        <dbReference type="EMBL" id="PLW67293.1"/>
    </source>
</evidence>
<dbReference type="Proteomes" id="UP000235005">
    <property type="component" value="Unassembled WGS sequence"/>
</dbReference>
<evidence type="ECO:0000313" key="16">
    <source>
        <dbReference type="Proteomes" id="UP000235005"/>
    </source>
</evidence>
<keyword evidence="5 11" id="KW-0812">Transmembrane</keyword>
<dbReference type="InterPro" id="IPR000531">
    <property type="entry name" value="Beta-barrel_TonB"/>
</dbReference>
<dbReference type="InterPro" id="IPR039426">
    <property type="entry name" value="TonB-dep_rcpt-like"/>
</dbReference>
<keyword evidence="3 11" id="KW-1134">Transmembrane beta strand</keyword>
<dbReference type="InterPro" id="IPR036942">
    <property type="entry name" value="Beta-barrel_TonB_sf"/>
</dbReference>
<name>A0A2N5WYH3_9GAMM</name>
<feature type="domain" description="TonB-dependent receptor plug" evidence="14">
    <location>
        <begin position="74"/>
        <end position="183"/>
    </location>
</feature>
<dbReference type="PROSITE" id="PS52016">
    <property type="entry name" value="TONB_DEPENDENT_REC_3"/>
    <property type="match status" value="1"/>
</dbReference>
<evidence type="ECO:0000259" key="14">
    <source>
        <dbReference type="Pfam" id="PF07715"/>
    </source>
</evidence>
<dbReference type="Pfam" id="PF00593">
    <property type="entry name" value="TonB_dep_Rec_b-barrel"/>
    <property type="match status" value="1"/>
</dbReference>
<dbReference type="OrthoDB" id="7051185at2"/>
<comment type="similarity">
    <text evidence="11 12">Belongs to the TonB-dependent receptor family.</text>
</comment>
<dbReference type="SUPFAM" id="SSF56935">
    <property type="entry name" value="Porins"/>
    <property type="match status" value="1"/>
</dbReference>
<dbReference type="PANTHER" id="PTHR32552">
    <property type="entry name" value="FERRICHROME IRON RECEPTOR-RELATED"/>
    <property type="match status" value="1"/>
</dbReference>
<evidence type="ECO:0000259" key="13">
    <source>
        <dbReference type="Pfam" id="PF00593"/>
    </source>
</evidence>
<sequence>MAVTATHPGASVTVLGSPKSTRILTRMLAKCFGAHCLAGFLSLLLAAGEAVHAAQARPVLEEVFVTAQRVAQSAQDTPLSLVALDRKRLEVLGIANIADIQANVPNFVVDSFPASNQTLRLFIRGVGITDVQITQDPAVGVYLDGVYLARATGLSSEVADLERIEILRGPQGTLYGRNTTGGALNLVTARPDTGAVAFTQTVGAGNRDLLLVRSSLNLPLTDSQAIKLAALHRRKDGFIDNRGPGGDFGDVSAEGVRLDWRWQPGQNFTMDYSWDKSRIESYNTTPQAVQPGVESGTPADAAIRSSQRFVPYARSRLNRLDTSVPLLPTDTTIEGHALRLQWRSGGFELNSISAWRELEDDSYIDFASGASAQYRVDFSAITLGAQGPASEDYDEVRTRLEQEQFSQELQLIGALGDSVNLVAGLYYFREEARENWFPLHHIFSFPVIASNDKATAINLRAEDNRIDNSTRAAYTQLTWSPLPDWALTVGWRYSADNREVKRLFRQENYVDFGNIVLGPFEQIDFSARASKDFNDTAFALILEHDWREDILLYAKLTEAYKSGGYNTRDPDPDFFSRGFDEENNRTAEVGIKGEWWQRALRVNSAVFYSRFEDMQLNFLLPGTIADTRVFNSGAARLAGLELEVVAMPRADLLARFNYAYLHSEIDDVDDPFTGKPRSFGFSNAPEHSASLNLDYRFPAMKLGTLSANINYTYTDARDVDTSNYIDAYDLLGARLTFSDIELAAGELSLALWVANALDEEYVTFTIDNLPHASRAVLWGEPRSWGIDLKYSY</sequence>
<evidence type="ECO:0000256" key="8">
    <source>
        <dbReference type="ARBA" id="ARBA00023077"/>
    </source>
</evidence>
<evidence type="ECO:0000256" key="4">
    <source>
        <dbReference type="ARBA" id="ARBA00022496"/>
    </source>
</evidence>
<keyword evidence="8 12" id="KW-0798">TonB box</keyword>
<evidence type="ECO:0000256" key="1">
    <source>
        <dbReference type="ARBA" id="ARBA00004571"/>
    </source>
</evidence>
<evidence type="ECO:0000256" key="5">
    <source>
        <dbReference type="ARBA" id="ARBA00022692"/>
    </source>
</evidence>
<keyword evidence="10 11" id="KW-0998">Cell outer membrane</keyword>
<evidence type="ECO:0000256" key="9">
    <source>
        <dbReference type="ARBA" id="ARBA00023136"/>
    </source>
</evidence>
<dbReference type="GO" id="GO:0009279">
    <property type="term" value="C:cell outer membrane"/>
    <property type="evidence" value="ECO:0007669"/>
    <property type="project" value="UniProtKB-SubCell"/>
</dbReference>